<reference evidence="1" key="1">
    <citation type="journal article" date="2014" name="Int. J. Syst. Evol. Microbiol.">
        <title>Complete genome sequence of Corynebacterium casei LMG S-19264T (=DSM 44701T), isolated from a smear-ripened cheese.</title>
        <authorList>
            <consortium name="US DOE Joint Genome Institute (JGI-PGF)"/>
            <person name="Walter F."/>
            <person name="Albersmeier A."/>
            <person name="Kalinowski J."/>
            <person name="Ruckert C."/>
        </authorList>
    </citation>
    <scope>NUCLEOTIDE SEQUENCE</scope>
    <source>
        <strain evidence="1">CGMCC 1.12827</strain>
    </source>
</reference>
<gene>
    <name evidence="1" type="ORF">GCM10011489_29290</name>
</gene>
<dbReference type="Proteomes" id="UP000621454">
    <property type="component" value="Unassembled WGS sequence"/>
</dbReference>
<proteinExistence type="predicted"/>
<comment type="caution">
    <text evidence="1">The sequence shown here is derived from an EMBL/GenBank/DDBJ whole genome shotgun (WGS) entry which is preliminary data.</text>
</comment>
<name>A0A916TDX6_9ACTN</name>
<sequence length="193" mass="21669">MRGRTHDVIVHFDDGYGTPQSVSETASTACAIISGSVPLCIVRFGDEASPSISNAAYYRFPGMKQGYALPPGRAWPTSRRWAFTSGIVDGQHVLLYGRDTLIRHGWQLIHSLIDGPPQWESELLSEAKIKQSRDWVVDLLFRWRAGTIGYLDVAARALDALDSWVGRNLQQTASPSTNRRFSRDRYRSFGQVR</sequence>
<organism evidence="1 2">
    <name type="scientific">Gordonia jinhuaensis</name>
    <dbReference type="NCBI Taxonomy" id="1517702"/>
    <lineage>
        <taxon>Bacteria</taxon>
        <taxon>Bacillati</taxon>
        <taxon>Actinomycetota</taxon>
        <taxon>Actinomycetes</taxon>
        <taxon>Mycobacteriales</taxon>
        <taxon>Gordoniaceae</taxon>
        <taxon>Gordonia</taxon>
    </lineage>
</organism>
<protein>
    <submittedName>
        <fullName evidence="1">Uncharacterized protein</fullName>
    </submittedName>
</protein>
<keyword evidence="2" id="KW-1185">Reference proteome</keyword>
<evidence type="ECO:0000313" key="2">
    <source>
        <dbReference type="Proteomes" id="UP000621454"/>
    </source>
</evidence>
<dbReference type="EMBL" id="BMGC01000024">
    <property type="protein sequence ID" value="GGB39799.1"/>
    <property type="molecule type" value="Genomic_DNA"/>
</dbReference>
<accession>A0A916TDX6</accession>
<dbReference type="AlphaFoldDB" id="A0A916TDX6"/>
<reference evidence="1" key="2">
    <citation type="submission" date="2020-09" db="EMBL/GenBank/DDBJ databases">
        <authorList>
            <person name="Sun Q."/>
            <person name="Zhou Y."/>
        </authorList>
    </citation>
    <scope>NUCLEOTIDE SEQUENCE</scope>
    <source>
        <strain evidence="1">CGMCC 1.12827</strain>
    </source>
</reference>
<evidence type="ECO:0000313" key="1">
    <source>
        <dbReference type="EMBL" id="GGB39799.1"/>
    </source>
</evidence>